<evidence type="ECO:0000256" key="1">
    <source>
        <dbReference type="ARBA" id="ARBA00001966"/>
    </source>
</evidence>
<dbReference type="PANTHER" id="PTHR24960:SF79">
    <property type="entry name" value="PHOTOSYSTEM I IRON-SULFUR CENTER"/>
    <property type="match status" value="1"/>
</dbReference>
<dbReference type="FunFam" id="3.30.70.20:FF:000045">
    <property type="entry name" value="Ferredoxin, 4Fe-4S"/>
    <property type="match status" value="1"/>
</dbReference>
<dbReference type="InterPro" id="IPR017896">
    <property type="entry name" value="4Fe4S_Fe-S-bd"/>
</dbReference>
<evidence type="ECO:0000256" key="7">
    <source>
        <dbReference type="ARBA" id="ARBA00023014"/>
    </source>
</evidence>
<evidence type="ECO:0000256" key="2">
    <source>
        <dbReference type="ARBA" id="ARBA00022448"/>
    </source>
</evidence>
<dbReference type="Pfam" id="PF12838">
    <property type="entry name" value="Fer4_7"/>
    <property type="match status" value="1"/>
</dbReference>
<evidence type="ECO:0000259" key="8">
    <source>
        <dbReference type="PROSITE" id="PS51379"/>
    </source>
</evidence>
<feature type="domain" description="4Fe-4S ferredoxin-type" evidence="8">
    <location>
        <begin position="15"/>
        <end position="43"/>
    </location>
</feature>
<dbReference type="Proteomes" id="UP000054093">
    <property type="component" value="Unassembled WGS sequence"/>
</dbReference>
<feature type="domain" description="4Fe-4S ferredoxin-type" evidence="8">
    <location>
        <begin position="45"/>
        <end position="78"/>
    </location>
</feature>
<dbReference type="InterPro" id="IPR047927">
    <property type="entry name" value="YfhL-like"/>
</dbReference>
<comment type="cofactor">
    <cofactor evidence="1">
        <name>[4Fe-4S] cluster</name>
        <dbReference type="ChEBI" id="CHEBI:49883"/>
    </cofactor>
</comment>
<dbReference type="EMBL" id="ADHO01000263">
    <property type="protein sequence ID" value="EFX41433.1"/>
    <property type="molecule type" value="Genomic_DNA"/>
</dbReference>
<dbReference type="SUPFAM" id="SSF54862">
    <property type="entry name" value="4Fe-4S ferredoxins"/>
    <property type="match status" value="1"/>
</dbReference>
<name>E7G5B4_9HELI</name>
<evidence type="ECO:0000256" key="3">
    <source>
        <dbReference type="ARBA" id="ARBA00022485"/>
    </source>
</evidence>
<dbReference type="PROSITE" id="PS51379">
    <property type="entry name" value="4FE4S_FER_2"/>
    <property type="match status" value="2"/>
</dbReference>
<dbReference type="Gene3D" id="3.30.70.20">
    <property type="match status" value="1"/>
</dbReference>
<dbReference type="InterPro" id="IPR017900">
    <property type="entry name" value="4Fe4S_Fe_S_CS"/>
</dbReference>
<organism evidence="9 10">
    <name type="scientific">Helicobacter suis HS5</name>
    <dbReference type="NCBI Taxonomy" id="710394"/>
    <lineage>
        <taxon>Bacteria</taxon>
        <taxon>Pseudomonadati</taxon>
        <taxon>Campylobacterota</taxon>
        <taxon>Epsilonproteobacteria</taxon>
        <taxon>Campylobacterales</taxon>
        <taxon>Helicobacteraceae</taxon>
        <taxon>Helicobacter</taxon>
    </lineage>
</organism>
<sequence length="97" mass="11069">MLPLKIPKNYKEFYMSLLVNQECIACDACREECPTDAIDQDDPIYSIDPDRCTECVGYSDEPGCVSVCPVDAIILDPHNTESQEELQYKYLTLQEKI</sequence>
<keyword evidence="3" id="KW-0004">4Fe-4S</keyword>
<dbReference type="GO" id="GO:0051539">
    <property type="term" value="F:4 iron, 4 sulfur cluster binding"/>
    <property type="evidence" value="ECO:0007669"/>
    <property type="project" value="UniProtKB-KW"/>
</dbReference>
<evidence type="ECO:0000256" key="5">
    <source>
        <dbReference type="ARBA" id="ARBA00022982"/>
    </source>
</evidence>
<evidence type="ECO:0000256" key="4">
    <source>
        <dbReference type="ARBA" id="ARBA00022723"/>
    </source>
</evidence>
<dbReference type="PANTHER" id="PTHR24960">
    <property type="entry name" value="PHOTOSYSTEM I IRON-SULFUR CENTER-RELATED"/>
    <property type="match status" value="1"/>
</dbReference>
<keyword evidence="6" id="KW-0408">Iron</keyword>
<evidence type="ECO:0000313" key="9">
    <source>
        <dbReference type="EMBL" id="EFX41433.1"/>
    </source>
</evidence>
<evidence type="ECO:0000313" key="10">
    <source>
        <dbReference type="Proteomes" id="UP000054093"/>
    </source>
</evidence>
<comment type="caution">
    <text evidence="9">The sequence shown here is derived from an EMBL/GenBank/DDBJ whole genome shotgun (WGS) entry which is preliminary data.</text>
</comment>
<keyword evidence="2" id="KW-0813">Transport</keyword>
<dbReference type="AlphaFoldDB" id="E7G5B4"/>
<dbReference type="NCBIfam" id="NF033683">
    <property type="entry name" value="di_4Fe-4S_YfhL"/>
    <property type="match status" value="1"/>
</dbReference>
<dbReference type="PROSITE" id="PS00198">
    <property type="entry name" value="4FE4S_FER_1"/>
    <property type="match status" value="1"/>
</dbReference>
<accession>E7G5B4</accession>
<evidence type="ECO:0000256" key="6">
    <source>
        <dbReference type="ARBA" id="ARBA00023004"/>
    </source>
</evidence>
<gene>
    <name evidence="9" type="primary">fdx</name>
    <name evidence="9" type="ORF">HSUHS5_1200</name>
</gene>
<dbReference type="InterPro" id="IPR050157">
    <property type="entry name" value="PSI_iron-sulfur_center"/>
</dbReference>
<reference evidence="9 10" key="1">
    <citation type="journal article" date="2011" name="Vet. Res.">
        <title>Genome sequence of Helicobacter suis supports its role in gastric pathology.</title>
        <authorList>
            <person name="Vermoote M."/>
            <person name="Vandekerckhove T.T."/>
            <person name="Flahou B."/>
            <person name="Pasmans F."/>
            <person name="Smet A."/>
            <person name="De Groote D."/>
            <person name="Van Criekinge W."/>
            <person name="Ducatelle R."/>
            <person name="Haesebrouck F."/>
        </authorList>
    </citation>
    <scope>NUCLEOTIDE SEQUENCE [LARGE SCALE GENOMIC DNA]</scope>
    <source>
        <strain evidence="9 10">HS5</strain>
    </source>
</reference>
<protein>
    <submittedName>
        <fullName evidence="9">Ferredoxin</fullName>
    </submittedName>
</protein>
<keyword evidence="5" id="KW-0249">Electron transport</keyword>
<dbReference type="GO" id="GO:0046872">
    <property type="term" value="F:metal ion binding"/>
    <property type="evidence" value="ECO:0007669"/>
    <property type="project" value="UniProtKB-KW"/>
</dbReference>
<dbReference type="GO" id="GO:0005737">
    <property type="term" value="C:cytoplasm"/>
    <property type="evidence" value="ECO:0007669"/>
    <property type="project" value="TreeGrafter"/>
</dbReference>
<proteinExistence type="predicted"/>
<keyword evidence="4" id="KW-0479">Metal-binding</keyword>
<keyword evidence="7" id="KW-0411">Iron-sulfur</keyword>